<evidence type="ECO:0000256" key="1">
    <source>
        <dbReference type="SAM" id="Phobius"/>
    </source>
</evidence>
<dbReference type="RefSeq" id="WP_307356792.1">
    <property type="nucleotide sequence ID" value="NZ_BAAACJ010000038.1"/>
</dbReference>
<comment type="caution">
    <text evidence="2">The sequence shown here is derived from an EMBL/GenBank/DDBJ whole genome shotgun (WGS) entry which is preliminary data.</text>
</comment>
<keyword evidence="3" id="KW-1185">Reference proteome</keyword>
<organism evidence="2 3">
    <name type="scientific">Hathewaya limosa</name>
    <name type="common">Clostridium limosum</name>
    <dbReference type="NCBI Taxonomy" id="1536"/>
    <lineage>
        <taxon>Bacteria</taxon>
        <taxon>Bacillati</taxon>
        <taxon>Bacillota</taxon>
        <taxon>Clostridia</taxon>
        <taxon>Eubacteriales</taxon>
        <taxon>Clostridiaceae</taxon>
        <taxon>Hathewaya</taxon>
    </lineage>
</organism>
<accession>A0ABU0JX54</accession>
<reference evidence="2 3" key="1">
    <citation type="submission" date="2023-07" db="EMBL/GenBank/DDBJ databases">
        <title>Genomic Encyclopedia of Type Strains, Phase IV (KMG-IV): sequencing the most valuable type-strain genomes for metagenomic binning, comparative biology and taxonomic classification.</title>
        <authorList>
            <person name="Goeker M."/>
        </authorList>
    </citation>
    <scope>NUCLEOTIDE SEQUENCE [LARGE SCALE GENOMIC DNA]</scope>
    <source>
        <strain evidence="2 3">DSM 1400</strain>
    </source>
</reference>
<keyword evidence="1" id="KW-1133">Transmembrane helix</keyword>
<evidence type="ECO:0000313" key="2">
    <source>
        <dbReference type="EMBL" id="MDQ0480699.1"/>
    </source>
</evidence>
<gene>
    <name evidence="2" type="ORF">QOZ93_002449</name>
</gene>
<keyword evidence="1" id="KW-0812">Transmembrane</keyword>
<protein>
    <submittedName>
        <fullName evidence="2">Uncharacterized protein</fullName>
    </submittedName>
</protein>
<evidence type="ECO:0000313" key="3">
    <source>
        <dbReference type="Proteomes" id="UP001224418"/>
    </source>
</evidence>
<keyword evidence="1" id="KW-0472">Membrane</keyword>
<feature type="transmembrane region" description="Helical" evidence="1">
    <location>
        <begin position="7"/>
        <end position="27"/>
    </location>
</feature>
<name>A0ABU0JX54_HATLI</name>
<proteinExistence type="predicted"/>
<sequence>MKNQKFKYVFITFNLHIFAMILVLLFSRIYYHLDKLTSTYANNPTTYIYKCPIIIIVLSLIINLIFILETDQN</sequence>
<feature type="transmembrane region" description="Helical" evidence="1">
    <location>
        <begin position="47"/>
        <end position="68"/>
    </location>
</feature>
<dbReference type="Proteomes" id="UP001224418">
    <property type="component" value="Unassembled WGS sequence"/>
</dbReference>
<dbReference type="EMBL" id="JAUSWN010000025">
    <property type="protein sequence ID" value="MDQ0480699.1"/>
    <property type="molecule type" value="Genomic_DNA"/>
</dbReference>